<dbReference type="InterPro" id="IPR032675">
    <property type="entry name" value="LRR_dom_sf"/>
</dbReference>
<evidence type="ECO:0000256" key="3">
    <source>
        <dbReference type="ARBA" id="ARBA00022737"/>
    </source>
</evidence>
<organism evidence="4 5">
    <name type="scientific">Coccomyxa subellipsoidea</name>
    <dbReference type="NCBI Taxonomy" id="248742"/>
    <lineage>
        <taxon>Eukaryota</taxon>
        <taxon>Viridiplantae</taxon>
        <taxon>Chlorophyta</taxon>
        <taxon>core chlorophytes</taxon>
        <taxon>Trebouxiophyceae</taxon>
        <taxon>Trebouxiophyceae incertae sedis</taxon>
        <taxon>Coccomyxaceae</taxon>
        <taxon>Coccomyxa</taxon>
    </lineage>
</organism>
<keyword evidence="2" id="KW-0433">Leucine-rich repeat</keyword>
<dbReference type="SMART" id="SM00365">
    <property type="entry name" value="LRR_SD22"/>
    <property type="match status" value="8"/>
</dbReference>
<evidence type="ECO:0000256" key="2">
    <source>
        <dbReference type="ARBA" id="ARBA00022614"/>
    </source>
</evidence>
<dbReference type="SUPFAM" id="SSF52058">
    <property type="entry name" value="L domain-like"/>
    <property type="match status" value="1"/>
</dbReference>
<keyword evidence="3" id="KW-0677">Repeat</keyword>
<evidence type="ECO:0000313" key="4">
    <source>
        <dbReference type="EMBL" id="KAK9919072.1"/>
    </source>
</evidence>
<gene>
    <name evidence="4" type="ORF">WJX75_009137</name>
</gene>
<dbReference type="Gene3D" id="3.80.10.10">
    <property type="entry name" value="Ribonuclease Inhibitor"/>
    <property type="match status" value="2"/>
</dbReference>
<dbReference type="PRINTS" id="PR00019">
    <property type="entry name" value="LEURICHRPT"/>
</dbReference>
<dbReference type="SMART" id="SM00369">
    <property type="entry name" value="LRR_TYP"/>
    <property type="match status" value="6"/>
</dbReference>
<keyword evidence="5" id="KW-1185">Reference proteome</keyword>
<comment type="caution">
    <text evidence="4">The sequence shown here is derived from an EMBL/GenBank/DDBJ whole genome shotgun (WGS) entry which is preliminary data.</text>
</comment>
<comment type="subcellular location">
    <subcellularLocation>
        <location evidence="1">Cytoplasm</location>
        <location evidence="1">Cytoskeleton</location>
        <location evidence="1">Cilium axoneme</location>
    </subcellularLocation>
</comment>
<proteinExistence type="predicted"/>
<name>A0ABR2Z4D2_9CHLO</name>
<dbReference type="EMBL" id="JALJOT010000001">
    <property type="protein sequence ID" value="KAK9919072.1"/>
    <property type="molecule type" value="Genomic_DNA"/>
</dbReference>
<accession>A0ABR2Z4D2</accession>
<evidence type="ECO:0000256" key="1">
    <source>
        <dbReference type="ARBA" id="ARBA00004430"/>
    </source>
</evidence>
<dbReference type="PANTHER" id="PTHR15454">
    <property type="entry name" value="NISCHARIN RELATED"/>
    <property type="match status" value="1"/>
</dbReference>
<evidence type="ECO:0000313" key="5">
    <source>
        <dbReference type="Proteomes" id="UP001491310"/>
    </source>
</evidence>
<dbReference type="PROSITE" id="PS51450">
    <property type="entry name" value="LRR"/>
    <property type="match status" value="7"/>
</dbReference>
<dbReference type="PANTHER" id="PTHR15454:SF56">
    <property type="entry name" value="PROTEIN PHOSPHATASE 1 REGULATORY SUBUNIT 7-RELATED"/>
    <property type="match status" value="1"/>
</dbReference>
<dbReference type="Pfam" id="PF12799">
    <property type="entry name" value="LRR_4"/>
    <property type="match status" value="4"/>
</dbReference>
<dbReference type="Proteomes" id="UP001491310">
    <property type="component" value="Unassembled WGS sequence"/>
</dbReference>
<dbReference type="InterPro" id="IPR001611">
    <property type="entry name" value="Leu-rich_rpt"/>
</dbReference>
<sequence length="383" mass="42468">MNAKMSGLDALGSVEHIATFHALPRRPAFGSRRPILTRALFSKKQKQAAPSKLKDTPPKQSFLSGVVEALDFAEARSTNDAKLIYQAKQKKKGQRLSPEEARALRRKVGGTANNYFKEWVDVKGKYAEKGYISGECEELDLTGSHLPDLSAVELPDNLKALDLTRNRLRSLDTRLLALAGLHTLTLRQNILTDVSQLGSCAFRAVLKELILHDNQIKDIPALSDFTSLQRLELSYNQIQSLQPLQSLGSTGLTDLYVANNAIQKIEAVHQFTNLRLLELGSNKIRNITGLEGLTNLQELWLGRNRIAEINGLDSLMALRILSLQSNRLTSMAGLAHCSLLEELYLSHNGIQCLQGLESLPKLRVLDVSSNQLEQLDDELVSKS</sequence>
<evidence type="ECO:0008006" key="6">
    <source>
        <dbReference type="Google" id="ProtNLM"/>
    </source>
</evidence>
<reference evidence="4 5" key="1">
    <citation type="journal article" date="2024" name="Nat. Commun.">
        <title>Phylogenomics reveals the evolutionary origins of lichenization in chlorophyte algae.</title>
        <authorList>
            <person name="Puginier C."/>
            <person name="Libourel C."/>
            <person name="Otte J."/>
            <person name="Skaloud P."/>
            <person name="Haon M."/>
            <person name="Grisel S."/>
            <person name="Petersen M."/>
            <person name="Berrin J.G."/>
            <person name="Delaux P.M."/>
            <person name="Dal Grande F."/>
            <person name="Keller J."/>
        </authorList>
    </citation>
    <scope>NUCLEOTIDE SEQUENCE [LARGE SCALE GENOMIC DNA]</scope>
    <source>
        <strain evidence="4 5">SAG 216-7</strain>
    </source>
</reference>
<dbReference type="InterPro" id="IPR025875">
    <property type="entry name" value="Leu-rich_rpt_4"/>
</dbReference>
<protein>
    <recommendedName>
        <fullName evidence="6">L domain-like protein</fullName>
    </recommendedName>
</protein>
<dbReference type="InterPro" id="IPR003591">
    <property type="entry name" value="Leu-rich_rpt_typical-subtyp"/>
</dbReference>